<dbReference type="Proteomes" id="UP000504630">
    <property type="component" value="Chromosome 16"/>
</dbReference>
<evidence type="ECO:0000256" key="3">
    <source>
        <dbReference type="ARBA" id="ARBA00022771"/>
    </source>
</evidence>
<dbReference type="SMART" id="SM00184">
    <property type="entry name" value="RING"/>
    <property type="match status" value="1"/>
</dbReference>
<dbReference type="AlphaFoldDB" id="A0A6J2RBD5"/>
<name>A0A6J2RBD5_COTGO</name>
<feature type="domain" description="RING-type" evidence="9">
    <location>
        <begin position="15"/>
        <end position="55"/>
    </location>
</feature>
<keyword evidence="3 6" id="KW-0863">Zinc-finger</keyword>
<evidence type="ECO:0000313" key="12">
    <source>
        <dbReference type="RefSeq" id="XP_029307438.1"/>
    </source>
</evidence>
<evidence type="ECO:0000259" key="9">
    <source>
        <dbReference type="PROSITE" id="PS50089"/>
    </source>
</evidence>
<dbReference type="InterPro" id="IPR003879">
    <property type="entry name" value="Butyrophylin_SPRY"/>
</dbReference>
<dbReference type="PROSITE" id="PS00518">
    <property type="entry name" value="ZF_RING_1"/>
    <property type="match status" value="1"/>
</dbReference>
<dbReference type="Pfam" id="PF13445">
    <property type="entry name" value="zf-RING_UBOX"/>
    <property type="match status" value="1"/>
</dbReference>
<feature type="region of interest" description="Disordered" evidence="7">
    <location>
        <begin position="198"/>
        <end position="221"/>
    </location>
</feature>
<gene>
    <name evidence="11 12" type="primary">LOC115021274</name>
</gene>
<dbReference type="GO" id="GO:0045087">
    <property type="term" value="P:innate immune response"/>
    <property type="evidence" value="ECO:0007669"/>
    <property type="project" value="UniProtKB-KW"/>
</dbReference>
<sequence length="416" mass="48231">MATSCRFPSEDQFLCSICLDVFTEPVSTPCGHNFCKACLTKHLEGKEQSQCPLCNEKFNKGLKLCINTEFRDVVDIFKELNAKANNTSPVKPGEVPCDCCLNGNKSKASKTCLVCLTSFCETHLEPHLRVAALKRHTLTNPVHNPEGKICKKHDRILERFCRSDQTCTLCTEHRAHDMVPLQEAYVPKSAQMGKKKAKVKEIKHKPGKRQQKTKHKRKGNNEAMANRVVLYQTQDGLIWWIQPQVNRYDELALNRDFYKGRFYREVQAEWSYCEDLEVDRESMRGIKVFIPNPKDGNWVIRLATDHNSKDLNEVPVHLLLIVKPERVVVYVDYDEGLVSFCDADTMMLVYSFTNCNFSERIYLFYCHTEGDSWAQRVQQKVEMMKAWFQRPDTIFFFCCIAVLIFCSCLYYFCTNK</sequence>
<dbReference type="CDD" id="cd19769">
    <property type="entry name" value="Bbox2_TRIM16-like"/>
    <property type="match status" value="1"/>
</dbReference>
<evidence type="ECO:0000256" key="5">
    <source>
        <dbReference type="ARBA" id="ARBA00022859"/>
    </source>
</evidence>
<evidence type="ECO:0000256" key="6">
    <source>
        <dbReference type="PROSITE-ProRule" id="PRU00175"/>
    </source>
</evidence>
<dbReference type="Gene3D" id="2.60.120.920">
    <property type="match status" value="1"/>
</dbReference>
<keyword evidence="8" id="KW-0812">Transmembrane</keyword>
<protein>
    <submittedName>
        <fullName evidence="11 12">Uncharacterized protein LOC115021274</fullName>
    </submittedName>
</protein>
<evidence type="ECO:0000313" key="10">
    <source>
        <dbReference type="Proteomes" id="UP000504630"/>
    </source>
</evidence>
<dbReference type="PRINTS" id="PR01407">
    <property type="entry name" value="BUTYPHLNCDUF"/>
</dbReference>
<dbReference type="InterPro" id="IPR003877">
    <property type="entry name" value="SPRY_dom"/>
</dbReference>
<dbReference type="Gene3D" id="3.30.160.60">
    <property type="entry name" value="Classic Zinc Finger"/>
    <property type="match status" value="1"/>
</dbReference>
<accession>A0A6J2RBD5</accession>
<dbReference type="Pfam" id="PF00622">
    <property type="entry name" value="SPRY"/>
    <property type="match status" value="1"/>
</dbReference>
<dbReference type="SUPFAM" id="SSF57850">
    <property type="entry name" value="RING/U-box"/>
    <property type="match status" value="1"/>
</dbReference>
<dbReference type="SUPFAM" id="SSF49899">
    <property type="entry name" value="Concanavalin A-like lectins/glucanases"/>
    <property type="match status" value="1"/>
</dbReference>
<dbReference type="InterPro" id="IPR013320">
    <property type="entry name" value="ConA-like_dom_sf"/>
</dbReference>
<feature type="transmembrane region" description="Helical" evidence="8">
    <location>
        <begin position="394"/>
        <end position="413"/>
    </location>
</feature>
<keyword evidence="5" id="KW-0391">Immunity</keyword>
<dbReference type="InterPro" id="IPR017907">
    <property type="entry name" value="Znf_RING_CS"/>
</dbReference>
<dbReference type="RefSeq" id="XP_029307438.1">
    <property type="nucleotide sequence ID" value="XM_029451578.1"/>
</dbReference>
<dbReference type="PANTHER" id="PTHR25465:SF32">
    <property type="entry name" value="BLOODTHIRSTY-RELATED GENE FAMILY, MEMBER 16 ISOFORM X1-RELATED"/>
    <property type="match status" value="1"/>
</dbReference>
<dbReference type="InterPro" id="IPR043136">
    <property type="entry name" value="B30.2/SPRY_sf"/>
</dbReference>
<proteinExistence type="predicted"/>
<dbReference type="Gene3D" id="4.10.830.40">
    <property type="match status" value="1"/>
</dbReference>
<keyword evidence="8" id="KW-1133">Transmembrane helix</keyword>
<dbReference type="InterPro" id="IPR027370">
    <property type="entry name" value="Znf-RING_euk"/>
</dbReference>
<evidence type="ECO:0000256" key="2">
    <source>
        <dbReference type="ARBA" id="ARBA00022723"/>
    </source>
</evidence>
<evidence type="ECO:0000256" key="7">
    <source>
        <dbReference type="SAM" id="MobiDB-lite"/>
    </source>
</evidence>
<dbReference type="KEGG" id="cgob:115021274"/>
<keyword evidence="4" id="KW-0862">Zinc</keyword>
<dbReference type="GeneID" id="115021274"/>
<dbReference type="GO" id="GO:0008270">
    <property type="term" value="F:zinc ion binding"/>
    <property type="evidence" value="ECO:0007669"/>
    <property type="project" value="UniProtKB-KW"/>
</dbReference>
<reference evidence="11 12" key="1">
    <citation type="submission" date="2025-04" db="UniProtKB">
        <authorList>
            <consortium name="RefSeq"/>
        </authorList>
    </citation>
    <scope>IDENTIFICATION</scope>
</reference>
<keyword evidence="1" id="KW-0399">Innate immunity</keyword>
<dbReference type="PROSITE" id="PS50089">
    <property type="entry name" value="ZF_RING_2"/>
    <property type="match status" value="1"/>
</dbReference>
<evidence type="ECO:0000313" key="11">
    <source>
        <dbReference type="RefSeq" id="XP_029307436.1"/>
    </source>
</evidence>
<keyword evidence="2" id="KW-0479">Metal-binding</keyword>
<evidence type="ECO:0000256" key="1">
    <source>
        <dbReference type="ARBA" id="ARBA00022588"/>
    </source>
</evidence>
<dbReference type="InterPro" id="IPR051051">
    <property type="entry name" value="E3_ubiq-ligase_TRIM/RNF"/>
</dbReference>
<organism evidence="10 11">
    <name type="scientific">Cottoperca gobio</name>
    <name type="common">Frogmouth</name>
    <name type="synonym">Aphritis gobio</name>
    <dbReference type="NCBI Taxonomy" id="56716"/>
    <lineage>
        <taxon>Eukaryota</taxon>
        <taxon>Metazoa</taxon>
        <taxon>Chordata</taxon>
        <taxon>Craniata</taxon>
        <taxon>Vertebrata</taxon>
        <taxon>Euteleostomi</taxon>
        <taxon>Actinopterygii</taxon>
        <taxon>Neopterygii</taxon>
        <taxon>Teleostei</taxon>
        <taxon>Neoteleostei</taxon>
        <taxon>Acanthomorphata</taxon>
        <taxon>Eupercaria</taxon>
        <taxon>Perciformes</taxon>
        <taxon>Notothenioidei</taxon>
        <taxon>Bovichtidae</taxon>
        <taxon>Cottoperca</taxon>
    </lineage>
</organism>
<evidence type="ECO:0000256" key="8">
    <source>
        <dbReference type="SAM" id="Phobius"/>
    </source>
</evidence>
<keyword evidence="10" id="KW-1185">Reference proteome</keyword>
<dbReference type="OrthoDB" id="6105938at2759"/>
<dbReference type="Gene3D" id="3.30.40.10">
    <property type="entry name" value="Zinc/RING finger domain, C3HC4 (zinc finger)"/>
    <property type="match status" value="1"/>
</dbReference>
<keyword evidence="8" id="KW-0472">Membrane</keyword>
<dbReference type="InterPro" id="IPR001841">
    <property type="entry name" value="Znf_RING"/>
</dbReference>
<evidence type="ECO:0000256" key="4">
    <source>
        <dbReference type="ARBA" id="ARBA00022833"/>
    </source>
</evidence>
<dbReference type="PANTHER" id="PTHR25465">
    <property type="entry name" value="B-BOX DOMAIN CONTAINING"/>
    <property type="match status" value="1"/>
</dbReference>
<dbReference type="InterPro" id="IPR013083">
    <property type="entry name" value="Znf_RING/FYVE/PHD"/>
</dbReference>
<dbReference type="SUPFAM" id="SSF57845">
    <property type="entry name" value="B-box zinc-binding domain"/>
    <property type="match status" value="1"/>
</dbReference>
<dbReference type="RefSeq" id="XP_029307436.1">
    <property type="nucleotide sequence ID" value="XM_029451576.1"/>
</dbReference>
<feature type="compositionally biased region" description="Basic residues" evidence="7">
    <location>
        <begin position="198"/>
        <end position="218"/>
    </location>
</feature>